<dbReference type="AlphaFoldDB" id="F9XRQ3"/>
<dbReference type="Proteomes" id="UP000008062">
    <property type="component" value="Chromosome 18"/>
</dbReference>
<dbReference type="EMBL" id="CM001213">
    <property type="protein sequence ID" value="EGP82075.1"/>
    <property type="molecule type" value="Genomic_DNA"/>
</dbReference>
<gene>
    <name evidence="2" type="ORF">MYCGRDRAFT_106665</name>
</gene>
<dbReference type="KEGG" id="ztr:MYCGRDRAFT_106665"/>
<evidence type="ECO:0000313" key="3">
    <source>
        <dbReference type="Proteomes" id="UP000008062"/>
    </source>
</evidence>
<dbReference type="RefSeq" id="XP_003847099.1">
    <property type="nucleotide sequence ID" value="XM_003847051.1"/>
</dbReference>
<evidence type="ECO:0000256" key="1">
    <source>
        <dbReference type="SAM" id="MobiDB-lite"/>
    </source>
</evidence>
<name>F9XRQ3_ZYMTI</name>
<organism evidence="2 3">
    <name type="scientific">Zymoseptoria tritici (strain CBS 115943 / IPO323)</name>
    <name type="common">Speckled leaf blotch fungus</name>
    <name type="synonym">Septoria tritici</name>
    <dbReference type="NCBI Taxonomy" id="336722"/>
    <lineage>
        <taxon>Eukaryota</taxon>
        <taxon>Fungi</taxon>
        <taxon>Dikarya</taxon>
        <taxon>Ascomycota</taxon>
        <taxon>Pezizomycotina</taxon>
        <taxon>Dothideomycetes</taxon>
        <taxon>Dothideomycetidae</taxon>
        <taxon>Mycosphaerellales</taxon>
        <taxon>Mycosphaerellaceae</taxon>
        <taxon>Zymoseptoria</taxon>
    </lineage>
</organism>
<accession>F9XRQ3</accession>
<proteinExistence type="predicted"/>
<feature type="compositionally biased region" description="Pro residues" evidence="1">
    <location>
        <begin position="41"/>
        <end position="56"/>
    </location>
</feature>
<sequence>MSVSQSATMSKENLIVFVFIPLFFSSFSLHRLFILAIPPIPLRPPPSPPPPPPPPSTTNMTSTLRQRLLTKNIQARQTRRQNIQRELVEATREL</sequence>
<reference evidence="2 3" key="1">
    <citation type="journal article" date="2011" name="PLoS Genet.">
        <title>Finished genome of the fungal wheat pathogen Mycosphaerella graminicola reveals dispensome structure, chromosome plasticity, and stealth pathogenesis.</title>
        <authorList>
            <person name="Goodwin S.B."/>
            <person name="Ben M'barek S."/>
            <person name="Dhillon B."/>
            <person name="Wittenberg A.H.J."/>
            <person name="Crane C.F."/>
            <person name="Hane J.K."/>
            <person name="Foster A.J."/>
            <person name="Van der Lee T.A.J."/>
            <person name="Grimwood J."/>
            <person name="Aerts A."/>
            <person name="Antoniw J."/>
            <person name="Bailey A."/>
            <person name="Bluhm B."/>
            <person name="Bowler J."/>
            <person name="Bristow J."/>
            <person name="van der Burgt A."/>
            <person name="Canto-Canche B."/>
            <person name="Churchill A.C.L."/>
            <person name="Conde-Ferraez L."/>
            <person name="Cools H.J."/>
            <person name="Coutinho P.M."/>
            <person name="Csukai M."/>
            <person name="Dehal P."/>
            <person name="De Wit P."/>
            <person name="Donzelli B."/>
            <person name="van de Geest H.C."/>
            <person name="van Ham R.C.H.J."/>
            <person name="Hammond-Kosack K.E."/>
            <person name="Henrissat B."/>
            <person name="Kilian A."/>
            <person name="Kobayashi A.K."/>
            <person name="Koopmann E."/>
            <person name="Kourmpetis Y."/>
            <person name="Kuzniar A."/>
            <person name="Lindquist E."/>
            <person name="Lombard V."/>
            <person name="Maliepaard C."/>
            <person name="Martins N."/>
            <person name="Mehrabi R."/>
            <person name="Nap J.P.H."/>
            <person name="Ponomarenko A."/>
            <person name="Rudd J.J."/>
            <person name="Salamov A."/>
            <person name="Schmutz J."/>
            <person name="Schouten H.J."/>
            <person name="Shapiro H."/>
            <person name="Stergiopoulos I."/>
            <person name="Torriani S.F.F."/>
            <person name="Tu H."/>
            <person name="de Vries R.P."/>
            <person name="Waalwijk C."/>
            <person name="Ware S.B."/>
            <person name="Wiebenga A."/>
            <person name="Zwiers L.-H."/>
            <person name="Oliver R.P."/>
            <person name="Grigoriev I.V."/>
            <person name="Kema G.H.J."/>
        </authorList>
    </citation>
    <scope>NUCLEOTIDE SEQUENCE [LARGE SCALE GENOMIC DNA]</scope>
    <source>
        <strain evidence="3">CBS 115943 / IPO323</strain>
    </source>
</reference>
<dbReference type="GeneID" id="13399467"/>
<evidence type="ECO:0000313" key="2">
    <source>
        <dbReference type="EMBL" id="EGP82075.1"/>
    </source>
</evidence>
<dbReference type="InParanoid" id="F9XRQ3"/>
<protein>
    <submittedName>
        <fullName evidence="2">Uncharacterized protein</fullName>
    </submittedName>
</protein>
<keyword evidence="3" id="KW-1185">Reference proteome</keyword>
<feature type="non-terminal residue" evidence="2">
    <location>
        <position position="94"/>
    </location>
</feature>
<dbReference type="HOGENOM" id="CLU_2392092_0_0_1"/>
<feature type="region of interest" description="Disordered" evidence="1">
    <location>
        <begin position="41"/>
        <end position="61"/>
    </location>
</feature>